<feature type="region of interest" description="Disordered" evidence="1">
    <location>
        <begin position="1"/>
        <end position="38"/>
    </location>
</feature>
<dbReference type="AlphaFoldDB" id="A0AAP0E6N1"/>
<organism evidence="2 3">
    <name type="scientific">Stephania yunnanensis</name>
    <dbReference type="NCBI Taxonomy" id="152371"/>
    <lineage>
        <taxon>Eukaryota</taxon>
        <taxon>Viridiplantae</taxon>
        <taxon>Streptophyta</taxon>
        <taxon>Embryophyta</taxon>
        <taxon>Tracheophyta</taxon>
        <taxon>Spermatophyta</taxon>
        <taxon>Magnoliopsida</taxon>
        <taxon>Ranunculales</taxon>
        <taxon>Menispermaceae</taxon>
        <taxon>Menispermoideae</taxon>
        <taxon>Cissampelideae</taxon>
        <taxon>Stephania</taxon>
    </lineage>
</organism>
<accession>A0AAP0E6N1</accession>
<keyword evidence="3" id="KW-1185">Reference proteome</keyword>
<protein>
    <submittedName>
        <fullName evidence="2">Uncharacterized protein</fullName>
    </submittedName>
</protein>
<feature type="compositionally biased region" description="Basic and acidic residues" evidence="1">
    <location>
        <begin position="20"/>
        <end position="30"/>
    </location>
</feature>
<evidence type="ECO:0000256" key="1">
    <source>
        <dbReference type="SAM" id="MobiDB-lite"/>
    </source>
</evidence>
<gene>
    <name evidence="2" type="ORF">Syun_030094</name>
</gene>
<comment type="caution">
    <text evidence="2">The sequence shown here is derived from an EMBL/GenBank/DDBJ whole genome shotgun (WGS) entry which is preliminary data.</text>
</comment>
<dbReference type="Proteomes" id="UP001420932">
    <property type="component" value="Unassembled WGS sequence"/>
</dbReference>
<reference evidence="2 3" key="1">
    <citation type="submission" date="2024-01" db="EMBL/GenBank/DDBJ databases">
        <title>Genome assemblies of Stephania.</title>
        <authorList>
            <person name="Yang L."/>
        </authorList>
    </citation>
    <scope>NUCLEOTIDE SEQUENCE [LARGE SCALE GENOMIC DNA]</scope>
    <source>
        <strain evidence="2">YNDBR</strain>
        <tissue evidence="2">Leaf</tissue>
    </source>
</reference>
<evidence type="ECO:0000313" key="3">
    <source>
        <dbReference type="Proteomes" id="UP001420932"/>
    </source>
</evidence>
<proteinExistence type="predicted"/>
<sequence>MFGAVRMLRKGEAVPATKSASERRQRDNNNPHRQSSAELEASLAVMWKKGWREEKFSPVRQHFNLSGQVWVRYTKIISKTWLAFNEMEQNINSTRGRERCDVKV</sequence>
<evidence type="ECO:0000313" key="2">
    <source>
        <dbReference type="EMBL" id="KAK9087700.1"/>
    </source>
</evidence>
<dbReference type="EMBL" id="JBBNAF010000013">
    <property type="protein sequence ID" value="KAK9087700.1"/>
    <property type="molecule type" value="Genomic_DNA"/>
</dbReference>
<name>A0AAP0E6N1_9MAGN</name>